<evidence type="ECO:0000313" key="4">
    <source>
        <dbReference type="EMBL" id="GAD57938.1"/>
    </source>
</evidence>
<dbReference type="AlphaFoldDB" id="A0A8E0KGX3"/>
<dbReference type="PIRSF" id="PIRSF031767">
    <property type="entry name" value="MHYE_LytTR"/>
    <property type="match status" value="1"/>
</dbReference>
<keyword evidence="2" id="KW-1133">Transmembrane helix</keyword>
<gene>
    <name evidence="4" type="ORF">MBEBAB_0188</name>
</gene>
<sequence>MLRSVRGDRAAGVARAGAPPQAAGDARLGGGDGRTGAVTNGGSGVTGGEARTAFWGAAAVIAAVGLAVAVVNALTVNADRPDFATWEPWSWELTSIAMALSLMWLPWLAVRRAWPGGTPWPRLILIHGAGAVIYSALHVTGFVMMREAIYALHGWTYDFGPIAEGFPYELRKDVLTYLGFAATFWISLRLQQPQAPDQSSLVFDIRDGARIIRAKAHEVVAVTAAGNYAEFILTDGRRPLMRTTLAKLEAELAPLGLIRTHRSWLINPAHLTALEPDGSGDWTVELGAIRAPLSRRYPAALERLRG</sequence>
<feature type="region of interest" description="Disordered" evidence="1">
    <location>
        <begin position="1"/>
        <end position="42"/>
    </location>
</feature>
<comment type="caution">
    <text evidence="4">The sequence shown here is derived from an EMBL/GenBank/DDBJ whole genome shotgun (WGS) entry which is preliminary data.</text>
</comment>
<dbReference type="InterPro" id="IPR012379">
    <property type="entry name" value="LytTR_MHYE"/>
</dbReference>
<evidence type="ECO:0000313" key="5">
    <source>
        <dbReference type="Proteomes" id="UP000016569"/>
    </source>
</evidence>
<dbReference type="InterPro" id="IPR046947">
    <property type="entry name" value="LytR-like"/>
</dbReference>
<feature type="domain" description="HTH LytTR-type" evidence="3">
    <location>
        <begin position="203"/>
        <end position="306"/>
    </location>
</feature>
<evidence type="ECO:0000259" key="3">
    <source>
        <dbReference type="PROSITE" id="PS50930"/>
    </source>
</evidence>
<keyword evidence="2" id="KW-0812">Transmembrane</keyword>
<feature type="compositionally biased region" description="Gly residues" evidence="1">
    <location>
        <begin position="27"/>
        <end position="42"/>
    </location>
</feature>
<feature type="compositionally biased region" description="Low complexity" evidence="1">
    <location>
        <begin position="10"/>
        <end position="26"/>
    </location>
</feature>
<reference evidence="5" key="1">
    <citation type="journal article" date="2013" name="Genome Announc.">
        <title>Draft Genome Sequence of the Dimorphic Prosthecate Bacterium Brevundimonas abyssalis TAR-001T.</title>
        <authorList>
            <person name="Tsubouchi T."/>
            <person name="Nishi S."/>
            <person name="Usui K."/>
            <person name="Shimane Y."/>
            <person name="Takaki Y."/>
            <person name="Maruyama T."/>
            <person name="Hatada Y."/>
        </authorList>
    </citation>
    <scope>NUCLEOTIDE SEQUENCE [LARGE SCALE GENOMIC DNA]</scope>
    <source>
        <strain evidence="5">TAR-001</strain>
    </source>
</reference>
<accession>A0A8E0KGX3</accession>
<evidence type="ECO:0000256" key="2">
    <source>
        <dbReference type="SAM" id="Phobius"/>
    </source>
</evidence>
<dbReference type="Gene3D" id="2.40.50.1020">
    <property type="entry name" value="LytTr DNA-binding domain"/>
    <property type="match status" value="1"/>
</dbReference>
<dbReference type="EMBL" id="BATC01000002">
    <property type="protein sequence ID" value="GAD57938.1"/>
    <property type="molecule type" value="Genomic_DNA"/>
</dbReference>
<dbReference type="GO" id="GO:0000156">
    <property type="term" value="F:phosphorelay response regulator activity"/>
    <property type="evidence" value="ECO:0007669"/>
    <property type="project" value="InterPro"/>
</dbReference>
<dbReference type="PANTHER" id="PTHR37299">
    <property type="entry name" value="TRANSCRIPTIONAL REGULATOR-RELATED"/>
    <property type="match status" value="1"/>
</dbReference>
<evidence type="ECO:0000256" key="1">
    <source>
        <dbReference type="SAM" id="MobiDB-lite"/>
    </source>
</evidence>
<feature type="transmembrane region" description="Helical" evidence="2">
    <location>
        <begin position="53"/>
        <end position="73"/>
    </location>
</feature>
<keyword evidence="5" id="KW-1185">Reference proteome</keyword>
<feature type="transmembrane region" description="Helical" evidence="2">
    <location>
        <begin position="93"/>
        <end position="110"/>
    </location>
</feature>
<dbReference type="Proteomes" id="UP000016569">
    <property type="component" value="Unassembled WGS sequence"/>
</dbReference>
<dbReference type="SMART" id="SM00850">
    <property type="entry name" value="LytTR"/>
    <property type="match status" value="1"/>
</dbReference>
<name>A0A8E0KGX3_9CAUL</name>
<protein>
    <submittedName>
        <fullName evidence="4">Response regulator of the LytR/AlgR family</fullName>
    </submittedName>
</protein>
<dbReference type="PROSITE" id="PS50930">
    <property type="entry name" value="HTH_LYTTR"/>
    <property type="match status" value="1"/>
</dbReference>
<dbReference type="PANTHER" id="PTHR37299:SF1">
    <property type="entry name" value="STAGE 0 SPORULATION PROTEIN A HOMOLOG"/>
    <property type="match status" value="1"/>
</dbReference>
<dbReference type="GO" id="GO:0003677">
    <property type="term" value="F:DNA binding"/>
    <property type="evidence" value="ECO:0007669"/>
    <property type="project" value="InterPro"/>
</dbReference>
<organism evidence="4 5">
    <name type="scientific">Brevundimonas abyssalis TAR-001</name>
    <dbReference type="NCBI Taxonomy" id="1391729"/>
    <lineage>
        <taxon>Bacteria</taxon>
        <taxon>Pseudomonadati</taxon>
        <taxon>Pseudomonadota</taxon>
        <taxon>Alphaproteobacteria</taxon>
        <taxon>Caulobacterales</taxon>
        <taxon>Caulobacteraceae</taxon>
        <taxon>Brevundimonas</taxon>
    </lineage>
</organism>
<dbReference type="InterPro" id="IPR007492">
    <property type="entry name" value="LytTR_DNA-bd_dom"/>
</dbReference>
<feature type="transmembrane region" description="Helical" evidence="2">
    <location>
        <begin position="122"/>
        <end position="145"/>
    </location>
</feature>
<dbReference type="Pfam" id="PF04397">
    <property type="entry name" value="LytTR"/>
    <property type="match status" value="1"/>
</dbReference>
<keyword evidence="2" id="KW-0472">Membrane</keyword>
<proteinExistence type="predicted"/>